<dbReference type="Pfam" id="PF00001">
    <property type="entry name" value="7tm_1"/>
    <property type="match status" value="1"/>
</dbReference>
<dbReference type="InParanoid" id="T1G602"/>
<evidence type="ECO:0000313" key="19">
    <source>
        <dbReference type="EnsemblMetazoa" id="HelroP85596"/>
    </source>
</evidence>
<keyword evidence="8 15" id="KW-0297">G-protein coupled receptor</keyword>
<evidence type="ECO:0000256" key="3">
    <source>
        <dbReference type="ARBA" id="ARBA00022606"/>
    </source>
</evidence>
<comment type="subcellular location">
    <subcellularLocation>
        <location evidence="1">Membrane</location>
        <topology evidence="1">Multi-pass membrane protein</topology>
    </subcellularLocation>
</comment>
<feature type="transmembrane region" description="Helical" evidence="16">
    <location>
        <begin position="246"/>
        <end position="266"/>
    </location>
</feature>
<dbReference type="GO" id="GO:0007186">
    <property type="term" value="P:G protein-coupled receptor signaling pathway"/>
    <property type="evidence" value="ECO:0000318"/>
    <property type="project" value="GO_Central"/>
</dbReference>
<keyword evidence="6 16" id="KW-1133">Transmembrane helix</keyword>
<keyword evidence="12 15" id="KW-0675">Receptor</keyword>
<evidence type="ECO:0000256" key="6">
    <source>
        <dbReference type="ARBA" id="ARBA00022989"/>
    </source>
</evidence>
<feature type="transmembrane region" description="Helical" evidence="16">
    <location>
        <begin position="66"/>
        <end position="85"/>
    </location>
</feature>
<keyword evidence="13 15" id="KW-0807">Transducer</keyword>
<dbReference type="KEGG" id="hro:HELRODRAFT_85596"/>
<reference evidence="20" key="1">
    <citation type="submission" date="2012-12" db="EMBL/GenBank/DDBJ databases">
        <authorList>
            <person name="Hellsten U."/>
            <person name="Grimwood J."/>
            <person name="Chapman J.A."/>
            <person name="Shapiro H."/>
            <person name="Aerts A."/>
            <person name="Otillar R.P."/>
            <person name="Terry A.Y."/>
            <person name="Boore J.L."/>
            <person name="Simakov O."/>
            <person name="Marletaz F."/>
            <person name="Cho S.-J."/>
            <person name="Edsinger-Gonzales E."/>
            <person name="Havlak P."/>
            <person name="Kuo D.-H."/>
            <person name="Larsson T."/>
            <person name="Lv J."/>
            <person name="Arendt D."/>
            <person name="Savage R."/>
            <person name="Osoegawa K."/>
            <person name="de Jong P."/>
            <person name="Lindberg D.R."/>
            <person name="Seaver E.C."/>
            <person name="Weisblat D.A."/>
            <person name="Putnam N.H."/>
            <person name="Grigoriev I.V."/>
            <person name="Rokhsar D.S."/>
        </authorList>
    </citation>
    <scope>NUCLEOTIDE SEQUENCE</scope>
</reference>
<dbReference type="FunFam" id="1.20.1070.10:FF:000044">
    <property type="entry name" value="Opsin, ultraviolet-sensitive"/>
    <property type="match status" value="1"/>
</dbReference>
<organism evidence="19 20">
    <name type="scientific">Helobdella robusta</name>
    <name type="common">Californian leech</name>
    <dbReference type="NCBI Taxonomy" id="6412"/>
    <lineage>
        <taxon>Eukaryota</taxon>
        <taxon>Metazoa</taxon>
        <taxon>Spiralia</taxon>
        <taxon>Lophotrochozoa</taxon>
        <taxon>Annelida</taxon>
        <taxon>Clitellata</taxon>
        <taxon>Hirudinea</taxon>
        <taxon>Rhynchobdellida</taxon>
        <taxon>Glossiphoniidae</taxon>
        <taxon>Helobdella</taxon>
    </lineage>
</organism>
<feature type="transmembrane region" description="Helical" evidence="16">
    <location>
        <begin position="147"/>
        <end position="167"/>
    </location>
</feature>
<evidence type="ECO:0000256" key="2">
    <source>
        <dbReference type="ARBA" id="ARBA00022543"/>
    </source>
</evidence>
<dbReference type="GO" id="GO:0005886">
    <property type="term" value="C:plasma membrane"/>
    <property type="evidence" value="ECO:0000318"/>
    <property type="project" value="GO_Central"/>
</dbReference>
<keyword evidence="5" id="KW-0681">Retinal protein</keyword>
<dbReference type="PRINTS" id="PR00237">
    <property type="entry name" value="GPCRRHODOPSN"/>
</dbReference>
<reference evidence="18 20" key="2">
    <citation type="journal article" date="2013" name="Nature">
        <title>Insights into bilaterian evolution from three spiralian genomes.</title>
        <authorList>
            <person name="Simakov O."/>
            <person name="Marletaz F."/>
            <person name="Cho S.J."/>
            <person name="Edsinger-Gonzales E."/>
            <person name="Havlak P."/>
            <person name="Hellsten U."/>
            <person name="Kuo D.H."/>
            <person name="Larsson T."/>
            <person name="Lv J."/>
            <person name="Arendt D."/>
            <person name="Savage R."/>
            <person name="Osoegawa K."/>
            <person name="de Jong P."/>
            <person name="Grimwood J."/>
            <person name="Chapman J.A."/>
            <person name="Shapiro H."/>
            <person name="Aerts A."/>
            <person name="Otillar R.P."/>
            <person name="Terry A.Y."/>
            <person name="Boore J.L."/>
            <person name="Grigoriev I.V."/>
            <person name="Lindberg D.R."/>
            <person name="Seaver E.C."/>
            <person name="Weisblat D.A."/>
            <person name="Putnam N.H."/>
            <person name="Rokhsar D.S."/>
        </authorList>
    </citation>
    <scope>NUCLEOTIDE SEQUENCE</scope>
</reference>
<evidence type="ECO:0000256" key="12">
    <source>
        <dbReference type="ARBA" id="ARBA00023170"/>
    </source>
</evidence>
<dbReference type="InterPro" id="IPR050125">
    <property type="entry name" value="GPCR_opsins"/>
</dbReference>
<proteinExistence type="inferred from homology"/>
<reference evidence="19" key="3">
    <citation type="submission" date="2015-06" db="UniProtKB">
        <authorList>
            <consortium name="EnsemblMetazoa"/>
        </authorList>
    </citation>
    <scope>IDENTIFICATION</scope>
</reference>
<feature type="transmembrane region" description="Helical" evidence="16">
    <location>
        <begin position="105"/>
        <end position="126"/>
    </location>
</feature>
<dbReference type="RefSeq" id="XP_009024616.1">
    <property type="nucleotide sequence ID" value="XM_009026368.1"/>
</dbReference>
<keyword evidence="2" id="KW-0600">Photoreceptor protein</keyword>
<feature type="transmembrane region" description="Helical" evidence="16">
    <location>
        <begin position="27"/>
        <end position="54"/>
    </location>
</feature>
<dbReference type="eggNOG" id="KOG3656">
    <property type="taxonomic scope" value="Eukaryota"/>
</dbReference>
<dbReference type="AlphaFoldDB" id="T1G602"/>
<dbReference type="InterPro" id="IPR027430">
    <property type="entry name" value="Retinal_BS"/>
</dbReference>
<dbReference type="GO" id="GO:0008020">
    <property type="term" value="F:G protein-coupled photoreceptor activity"/>
    <property type="evidence" value="ECO:0000318"/>
    <property type="project" value="GO_Central"/>
</dbReference>
<keyword evidence="7" id="KW-0157">Chromophore</keyword>
<keyword evidence="4 15" id="KW-0812">Transmembrane</keyword>
<keyword evidence="3" id="KW-0716">Sensory transduction</keyword>
<evidence type="ECO:0000256" key="10">
    <source>
        <dbReference type="ARBA" id="ARBA00023139"/>
    </source>
</evidence>
<keyword evidence="14" id="KW-0449">Lipoprotein</keyword>
<dbReference type="GeneID" id="20216499"/>
<dbReference type="OrthoDB" id="9996086at2759"/>
<evidence type="ECO:0000259" key="17">
    <source>
        <dbReference type="PROSITE" id="PS50262"/>
    </source>
</evidence>
<evidence type="ECO:0000256" key="9">
    <source>
        <dbReference type="ARBA" id="ARBA00023136"/>
    </source>
</evidence>
<keyword evidence="20" id="KW-1185">Reference proteome</keyword>
<dbReference type="Proteomes" id="UP000015101">
    <property type="component" value="Unassembled WGS sequence"/>
</dbReference>
<dbReference type="PROSITE" id="PS00238">
    <property type="entry name" value="OPSIN"/>
    <property type="match status" value="1"/>
</dbReference>
<evidence type="ECO:0000256" key="4">
    <source>
        <dbReference type="ARBA" id="ARBA00022692"/>
    </source>
</evidence>
<name>T1G602_HELRO</name>
<evidence type="ECO:0000256" key="5">
    <source>
        <dbReference type="ARBA" id="ARBA00022925"/>
    </source>
</evidence>
<dbReference type="CTD" id="20216499"/>
<dbReference type="SUPFAM" id="SSF81321">
    <property type="entry name" value="Family A G protein-coupled receptor-like"/>
    <property type="match status" value="1"/>
</dbReference>
<dbReference type="PROSITE" id="PS50262">
    <property type="entry name" value="G_PROTEIN_RECEP_F1_2"/>
    <property type="match status" value="1"/>
</dbReference>
<feature type="transmembrane region" description="Helical" evidence="16">
    <location>
        <begin position="286"/>
        <end position="304"/>
    </location>
</feature>
<keyword evidence="9 16" id="KW-0472">Membrane</keyword>
<dbReference type="InterPro" id="IPR000276">
    <property type="entry name" value="GPCR_Rhodpsn"/>
</dbReference>
<feature type="domain" description="G-protein coupled receptors family 1 profile" evidence="17">
    <location>
        <begin position="46"/>
        <end position="302"/>
    </location>
</feature>
<dbReference type="InterPro" id="IPR017452">
    <property type="entry name" value="GPCR_Rhodpsn_7TM"/>
</dbReference>
<gene>
    <name evidence="19" type="primary">20216499</name>
    <name evidence="18" type="ORF">HELRODRAFT_85596</name>
</gene>
<dbReference type="STRING" id="6412.T1G602"/>
<dbReference type="EMBL" id="AMQM01006415">
    <property type="status" value="NOT_ANNOTATED_CDS"/>
    <property type="molecule type" value="Genomic_DNA"/>
</dbReference>
<evidence type="ECO:0000256" key="1">
    <source>
        <dbReference type="ARBA" id="ARBA00004141"/>
    </source>
</evidence>
<evidence type="ECO:0000256" key="11">
    <source>
        <dbReference type="ARBA" id="ARBA00023157"/>
    </source>
</evidence>
<comment type="similarity">
    <text evidence="15">Belongs to the G-protein coupled receptor 1 family.</text>
</comment>
<evidence type="ECO:0000256" key="14">
    <source>
        <dbReference type="ARBA" id="ARBA00023288"/>
    </source>
</evidence>
<dbReference type="EMBL" id="KB097417">
    <property type="protein sequence ID" value="ESN97272.1"/>
    <property type="molecule type" value="Genomic_DNA"/>
</dbReference>
<evidence type="ECO:0000313" key="20">
    <source>
        <dbReference type="Proteomes" id="UP000015101"/>
    </source>
</evidence>
<keyword evidence="10" id="KW-0564">Palmitate</keyword>
<dbReference type="FunCoup" id="T1G602">
    <property type="interactions" value="104"/>
</dbReference>
<accession>T1G602</accession>
<evidence type="ECO:0000256" key="7">
    <source>
        <dbReference type="ARBA" id="ARBA00022991"/>
    </source>
</evidence>
<evidence type="ECO:0000256" key="13">
    <source>
        <dbReference type="ARBA" id="ARBA00023224"/>
    </source>
</evidence>
<protein>
    <recommendedName>
        <fullName evidence="17">G-protein coupled receptors family 1 profile domain-containing protein</fullName>
    </recommendedName>
</protein>
<evidence type="ECO:0000256" key="15">
    <source>
        <dbReference type="RuleBase" id="RU000688"/>
    </source>
</evidence>
<dbReference type="GO" id="GO:0071482">
    <property type="term" value="P:cellular response to light stimulus"/>
    <property type="evidence" value="ECO:0000318"/>
    <property type="project" value="GO_Central"/>
</dbReference>
<evidence type="ECO:0000256" key="16">
    <source>
        <dbReference type="SAM" id="Phobius"/>
    </source>
</evidence>
<dbReference type="Gene3D" id="1.20.1070.10">
    <property type="entry name" value="Rhodopsin 7-helix transmembrane proteins"/>
    <property type="match status" value="1"/>
</dbReference>
<keyword evidence="11" id="KW-1015">Disulfide bond</keyword>
<dbReference type="PROSITE" id="PS00237">
    <property type="entry name" value="G_PROTEIN_RECEP_F1_1"/>
    <property type="match status" value="1"/>
</dbReference>
<dbReference type="HOGENOM" id="CLU_009579_3_0_1"/>
<evidence type="ECO:0000313" key="18">
    <source>
        <dbReference type="EMBL" id="ESN97272.1"/>
    </source>
</evidence>
<dbReference type="PANTHER" id="PTHR24240">
    <property type="entry name" value="OPSIN"/>
    <property type="match status" value="1"/>
</dbReference>
<dbReference type="OMA" id="RTTWNIS"/>
<feature type="transmembrane region" description="Helical" evidence="16">
    <location>
        <begin position="193"/>
        <end position="218"/>
    </location>
</feature>
<evidence type="ECO:0000256" key="8">
    <source>
        <dbReference type="ARBA" id="ARBA00023040"/>
    </source>
</evidence>
<dbReference type="EnsemblMetazoa" id="HelroT85596">
    <property type="protein sequence ID" value="HelroP85596"/>
    <property type="gene ID" value="HelroG85596"/>
</dbReference>
<sequence length="356" mass="40486">MDSVTWYKDFHPHWWKYHDIIVNAPMAFYYFLGTFFAVVGFLGVFGNIIVVWVFSSTPSLRTPSNVLVINLAICDILFSALIGFPMSALSCFQRHWIWGNFGCQFYSFVAGITGLASINCLAVIAVDRYLVVGQPLAMLNQSHFRRSFYHVLIIWTWACVWSAMPLIGWGEYILEGFGVSCTFDYLTRTTWNISFNVCLFTFCFGMPVSVIILSYIGIIRSIAKNRKEFSSLTAENSSRARQEIKIAKVFAVCMTAFILCWVPYATVAQLGIYGYDQMVSPYTAELPVMLAKTSALWNPIIYAFSHPKYRKCLKELPIFRQKRKFRFLGSKSHTKSSDGVGTIALTSTINRTATRH</sequence>
<dbReference type="GO" id="GO:0007602">
    <property type="term" value="P:phototransduction"/>
    <property type="evidence" value="ECO:0000318"/>
    <property type="project" value="GO_Central"/>
</dbReference>